<sequence>MLESQRTTGRQGKKDPDEARAKPYSKEELRACDEDLLAYTILIDVDRAHPAATEIGDLWETATDNLEANVSDNPLVNATDNLSAI</sequence>
<name>A0ABR3J981_9AGAR</name>
<feature type="compositionally biased region" description="Basic and acidic residues" evidence="1">
    <location>
        <begin position="12"/>
        <end position="27"/>
    </location>
</feature>
<dbReference type="EMBL" id="JASNQZ010000010">
    <property type="protein sequence ID" value="KAL0952248.1"/>
    <property type="molecule type" value="Genomic_DNA"/>
</dbReference>
<comment type="caution">
    <text evidence="2">The sequence shown here is derived from an EMBL/GenBank/DDBJ whole genome shotgun (WGS) entry which is preliminary data.</text>
</comment>
<reference evidence="3" key="1">
    <citation type="submission" date="2024-06" db="EMBL/GenBank/DDBJ databases">
        <title>Multi-omics analyses provide insights into the biosynthesis of the anticancer antibiotic pleurotin in Hohenbuehelia grisea.</title>
        <authorList>
            <person name="Weaver J.A."/>
            <person name="Alberti F."/>
        </authorList>
    </citation>
    <scope>NUCLEOTIDE SEQUENCE [LARGE SCALE GENOMIC DNA]</scope>
    <source>
        <strain evidence="3">T-177</strain>
    </source>
</reference>
<evidence type="ECO:0000313" key="3">
    <source>
        <dbReference type="Proteomes" id="UP001556367"/>
    </source>
</evidence>
<dbReference type="Proteomes" id="UP001556367">
    <property type="component" value="Unassembled WGS sequence"/>
</dbReference>
<proteinExistence type="predicted"/>
<gene>
    <name evidence="2" type="ORF">HGRIS_006538</name>
</gene>
<evidence type="ECO:0000256" key="1">
    <source>
        <dbReference type="SAM" id="MobiDB-lite"/>
    </source>
</evidence>
<feature type="region of interest" description="Disordered" evidence="1">
    <location>
        <begin position="1"/>
        <end position="27"/>
    </location>
</feature>
<feature type="compositionally biased region" description="Polar residues" evidence="1">
    <location>
        <begin position="1"/>
        <end position="10"/>
    </location>
</feature>
<organism evidence="2 3">
    <name type="scientific">Hohenbuehelia grisea</name>
    <dbReference type="NCBI Taxonomy" id="104357"/>
    <lineage>
        <taxon>Eukaryota</taxon>
        <taxon>Fungi</taxon>
        <taxon>Dikarya</taxon>
        <taxon>Basidiomycota</taxon>
        <taxon>Agaricomycotina</taxon>
        <taxon>Agaricomycetes</taxon>
        <taxon>Agaricomycetidae</taxon>
        <taxon>Agaricales</taxon>
        <taxon>Pleurotineae</taxon>
        <taxon>Pleurotaceae</taxon>
        <taxon>Hohenbuehelia</taxon>
    </lineage>
</organism>
<protein>
    <submittedName>
        <fullName evidence="2">Uncharacterized protein</fullName>
    </submittedName>
</protein>
<keyword evidence="3" id="KW-1185">Reference proteome</keyword>
<evidence type="ECO:0000313" key="2">
    <source>
        <dbReference type="EMBL" id="KAL0952248.1"/>
    </source>
</evidence>
<accession>A0ABR3J981</accession>